<protein>
    <submittedName>
        <fullName evidence="3">Uncharacterized protein LOC110273562</fullName>
    </submittedName>
</protein>
<proteinExistence type="predicted"/>
<dbReference type="AlphaFoldDB" id="A0A9C6TEQ4"/>
<name>A0A9C6TEQ4_ARADU</name>
<reference evidence="3" key="2">
    <citation type="submission" date="2025-08" db="UniProtKB">
        <authorList>
            <consortium name="RefSeq"/>
        </authorList>
    </citation>
    <scope>IDENTIFICATION</scope>
    <source>
        <tissue evidence="3">Whole plant</tissue>
    </source>
</reference>
<dbReference type="PANTHER" id="PTHR45786:SF80">
    <property type="entry name" value="HELITRON HELICASE-LIKE DOMAIN-CONTAINING PROTEIN"/>
    <property type="match status" value="1"/>
</dbReference>
<dbReference type="InterPro" id="IPR025476">
    <property type="entry name" value="Helitron_helicase-like"/>
</dbReference>
<dbReference type="RefSeq" id="XP_052107528.1">
    <property type="nucleotide sequence ID" value="XM_052251568.1"/>
</dbReference>
<dbReference type="Pfam" id="PF14214">
    <property type="entry name" value="Helitron_like_N"/>
    <property type="match status" value="1"/>
</dbReference>
<organism evidence="2 3">
    <name type="scientific">Arachis duranensis</name>
    <name type="common">Wild peanut</name>
    <dbReference type="NCBI Taxonomy" id="130453"/>
    <lineage>
        <taxon>Eukaryota</taxon>
        <taxon>Viridiplantae</taxon>
        <taxon>Streptophyta</taxon>
        <taxon>Embryophyta</taxon>
        <taxon>Tracheophyta</taxon>
        <taxon>Spermatophyta</taxon>
        <taxon>Magnoliopsida</taxon>
        <taxon>eudicotyledons</taxon>
        <taxon>Gunneridae</taxon>
        <taxon>Pentapetalae</taxon>
        <taxon>rosids</taxon>
        <taxon>fabids</taxon>
        <taxon>Fabales</taxon>
        <taxon>Fabaceae</taxon>
        <taxon>Papilionoideae</taxon>
        <taxon>50 kb inversion clade</taxon>
        <taxon>dalbergioids sensu lato</taxon>
        <taxon>Dalbergieae</taxon>
        <taxon>Pterocarpus clade</taxon>
        <taxon>Arachis</taxon>
    </lineage>
</organism>
<dbReference type="GeneID" id="110273562"/>
<dbReference type="PANTHER" id="PTHR45786">
    <property type="entry name" value="DNA BINDING PROTEIN-LIKE"/>
    <property type="match status" value="1"/>
</dbReference>
<keyword evidence="2" id="KW-1185">Reference proteome</keyword>
<gene>
    <name evidence="3" type="primary">LOC110273562</name>
</gene>
<reference evidence="2" key="1">
    <citation type="journal article" date="2016" name="Nat. Genet.">
        <title>The genome sequences of Arachis duranensis and Arachis ipaensis, the diploid ancestors of cultivated peanut.</title>
        <authorList>
            <person name="Bertioli D.J."/>
            <person name="Cannon S.B."/>
            <person name="Froenicke L."/>
            <person name="Huang G."/>
            <person name="Farmer A.D."/>
            <person name="Cannon E.K."/>
            <person name="Liu X."/>
            <person name="Gao D."/>
            <person name="Clevenger J."/>
            <person name="Dash S."/>
            <person name="Ren L."/>
            <person name="Moretzsohn M.C."/>
            <person name="Shirasawa K."/>
            <person name="Huang W."/>
            <person name="Vidigal B."/>
            <person name="Abernathy B."/>
            <person name="Chu Y."/>
            <person name="Niederhuth C.E."/>
            <person name="Umale P."/>
            <person name="Araujo A.C."/>
            <person name="Kozik A."/>
            <person name="Kim K.D."/>
            <person name="Burow M.D."/>
            <person name="Varshney R.K."/>
            <person name="Wang X."/>
            <person name="Zhang X."/>
            <person name="Barkley N."/>
            <person name="Guimaraes P.M."/>
            <person name="Isobe S."/>
            <person name="Guo B."/>
            <person name="Liao B."/>
            <person name="Stalker H.T."/>
            <person name="Schmitz R.J."/>
            <person name="Scheffler B.E."/>
            <person name="Leal-Bertioli S.C."/>
            <person name="Xun X."/>
            <person name="Jackson S.A."/>
            <person name="Michelmore R."/>
            <person name="Ozias-Akins P."/>
        </authorList>
    </citation>
    <scope>NUCLEOTIDE SEQUENCE [LARGE SCALE GENOMIC DNA]</scope>
    <source>
        <strain evidence="2">cv. V14167</strain>
    </source>
</reference>
<dbReference type="Proteomes" id="UP000515211">
    <property type="component" value="Chromosome 7"/>
</dbReference>
<evidence type="ECO:0000313" key="3">
    <source>
        <dbReference type="RefSeq" id="XP_052107528.1"/>
    </source>
</evidence>
<evidence type="ECO:0000313" key="2">
    <source>
        <dbReference type="Proteomes" id="UP000515211"/>
    </source>
</evidence>
<accession>A0A9C6TEQ4</accession>
<sequence length="532" mass="61106">MPNTGGGARLTANIGVARLTTIRQMARTTTYHQSVTGVHQDTVTTTNSIPQPIASYEPTINNTRSHANINDEQLASASHGIYTFRAQGSMYHSIGGFHPDQGARPRFLQLYIYDTDHKLQNRMLENTQLHESLVLKLQLLHRYNPFIHVFRQLAQQLDVQECSLVIRERSANQPQYSLPTASQVAAIIVGDDIETMVRGRDIKVQTHAGNLRRIQEFVGYYDPLQYPLLFLFGTHGWDINTRTQRGNKVSCRTYYSYMLQIHPNDHSTILQAGRLLQQYVVDNYVKMETGENNAENVGRRTILPSSFVGSRRDMTQWYEDGMAIVLKEGKLDIFLTMTCNPSWSEIASELSPTQTPQDRPDLTTRIFRAKFEQLKQDVITKGVLGKVKSYIYVTEFQKRGFPYVHMLLILENNDKLSDPDQYDSLVRTEIPCKETEPHLHEAVLRHMVHGPCGTLNQYSPCMKNGQCKRNYPKEFVPETRREICSSIKSIKYLYKYCYKGPDRVAMEVHRSSHYDEVQQFIDARWIAALEAC</sequence>
<feature type="domain" description="Helitron helicase-like" evidence="1">
    <location>
        <begin position="291"/>
        <end position="408"/>
    </location>
</feature>
<dbReference type="KEGG" id="adu:110273562"/>
<evidence type="ECO:0000259" key="1">
    <source>
        <dbReference type="Pfam" id="PF14214"/>
    </source>
</evidence>